<dbReference type="Pfam" id="PF00370">
    <property type="entry name" value="FGGY_N"/>
    <property type="match status" value="1"/>
</dbReference>
<evidence type="ECO:0000313" key="7">
    <source>
        <dbReference type="Proteomes" id="UP001152592"/>
    </source>
</evidence>
<dbReference type="PANTHER" id="PTHR43435">
    <property type="entry name" value="RIBULOKINASE"/>
    <property type="match status" value="1"/>
</dbReference>
<dbReference type="AlphaFoldDB" id="A0A9W4JQ17"/>
<dbReference type="GO" id="GO:0005737">
    <property type="term" value="C:cytoplasm"/>
    <property type="evidence" value="ECO:0007669"/>
    <property type="project" value="TreeGrafter"/>
</dbReference>
<feature type="domain" description="Carbohydrate kinase FGGY C-terminal" evidence="5">
    <location>
        <begin position="322"/>
        <end position="534"/>
    </location>
</feature>
<dbReference type="Gene3D" id="3.30.420.40">
    <property type="match status" value="1"/>
</dbReference>
<dbReference type="GO" id="GO:0019150">
    <property type="term" value="F:D-ribulokinase activity"/>
    <property type="evidence" value="ECO:0007669"/>
    <property type="project" value="TreeGrafter"/>
</dbReference>
<reference evidence="6" key="1">
    <citation type="submission" date="2021-07" db="EMBL/GenBank/DDBJ databases">
        <authorList>
            <person name="Branca A.L. A."/>
        </authorList>
    </citation>
    <scope>NUCLEOTIDE SEQUENCE</scope>
</reference>
<dbReference type="EMBL" id="CAJVPD010000260">
    <property type="protein sequence ID" value="CAG8407454.1"/>
    <property type="molecule type" value="Genomic_DNA"/>
</dbReference>
<keyword evidence="2" id="KW-0808">Transferase</keyword>
<name>A0A9W4JQ17_9EURO</name>
<dbReference type="PANTHER" id="PTHR43435:SF4">
    <property type="entry name" value="FGGY CARBOHYDRATE KINASE DOMAIN-CONTAINING PROTEIN"/>
    <property type="match status" value="1"/>
</dbReference>
<evidence type="ECO:0000256" key="2">
    <source>
        <dbReference type="ARBA" id="ARBA00022679"/>
    </source>
</evidence>
<dbReference type="Gene3D" id="1.20.58.2240">
    <property type="match status" value="1"/>
</dbReference>
<evidence type="ECO:0000256" key="3">
    <source>
        <dbReference type="ARBA" id="ARBA00022777"/>
    </source>
</evidence>
<proteinExistence type="inferred from homology"/>
<dbReference type="InterPro" id="IPR018484">
    <property type="entry name" value="FGGY_N"/>
</dbReference>
<dbReference type="CDD" id="cd07782">
    <property type="entry name" value="ASKHA_NBD_FGGY_D-RBK"/>
    <property type="match status" value="1"/>
</dbReference>
<evidence type="ECO:0000259" key="5">
    <source>
        <dbReference type="Pfam" id="PF02782"/>
    </source>
</evidence>
<comment type="caution">
    <text evidence="6">The sequence shown here is derived from an EMBL/GenBank/DDBJ whole genome shotgun (WGS) entry which is preliminary data.</text>
</comment>
<evidence type="ECO:0000256" key="1">
    <source>
        <dbReference type="ARBA" id="ARBA00009156"/>
    </source>
</evidence>
<dbReference type="InterPro" id="IPR043129">
    <property type="entry name" value="ATPase_NBD"/>
</dbReference>
<feature type="domain" description="Carbohydrate kinase FGGY N-terminal" evidence="4">
    <location>
        <begin position="9"/>
        <end position="160"/>
    </location>
</feature>
<evidence type="ECO:0000259" key="4">
    <source>
        <dbReference type="Pfam" id="PF00370"/>
    </source>
</evidence>
<evidence type="ECO:0008006" key="8">
    <source>
        <dbReference type="Google" id="ProtNLM"/>
    </source>
</evidence>
<sequence>MSDDNTTHYVGIDVGTGSARACVVDEQGNIVGLASQSIKTWQPHPEFYEQSTTNIWDSICAAVRQGVQEAGVQSSSIRGLAFDATCSLAVFSKKTDKPVTVGGPGGSDDQNVILWLDHRAVEETEIINANDHPVLQYVGGAMSIEMEMPKILWLKKHMGHEKFQDCEFYDLADALTHLATGTKTRSCCSVVCKQGYLAPGTKHGEEGWQLDFLKQIGLEDLATNDYSQLGGINGKVSGQDLLYEPKADLTIFLLQNGQYLSAGECVGPLSEKAAAELGLSPGIAVGSGVIDAYAGWIGTVGAKVDLGLDSQIDSKEHLSHRLALVAGTSTCHLAMSDTELFVPGVWGPYRDVIIPGAYVAEGGQSATGELIRHVVESHPAYSTTLAAAKEVGISLYDFLNDYLHKEAAQSQVKHVPELAKHFFFYGDLWGNRSPLADPRMSGTIIGLKSDQSTKSLALHYYGALEFIALQTRQIVETMNEHGHQISTIFMSGSQTLNDLLVHLIASVCKMPVVLPEYVHAAVCHGAAMLAAMAASKAPGAKSKDLRSVMSQMSKPGRRVDPTTNAREQGLLQVKYEVFLEMCFKQREYRCLVDEGLYAADS</sequence>
<protein>
    <recommendedName>
        <fullName evidence="8">FGGY-family pentulose kinase</fullName>
    </recommendedName>
</protein>
<dbReference type="NCBIfam" id="TIGR01315">
    <property type="entry name" value="5C_CHO_kinase"/>
    <property type="match status" value="1"/>
</dbReference>
<dbReference type="Proteomes" id="UP001152592">
    <property type="component" value="Unassembled WGS sequence"/>
</dbReference>
<keyword evidence="3" id="KW-0418">Kinase</keyword>
<dbReference type="InterPro" id="IPR018485">
    <property type="entry name" value="FGGY_C"/>
</dbReference>
<dbReference type="SUPFAM" id="SSF53067">
    <property type="entry name" value="Actin-like ATPase domain"/>
    <property type="match status" value="2"/>
</dbReference>
<evidence type="ECO:0000313" key="6">
    <source>
        <dbReference type="EMBL" id="CAG8407454.1"/>
    </source>
</evidence>
<dbReference type="InterPro" id="IPR006003">
    <property type="entry name" value="FGGY_RbtK-like"/>
</dbReference>
<dbReference type="GO" id="GO:0019321">
    <property type="term" value="P:pentose metabolic process"/>
    <property type="evidence" value="ECO:0007669"/>
    <property type="project" value="TreeGrafter"/>
</dbReference>
<accession>A0A9W4JQ17</accession>
<dbReference type="Pfam" id="PF02782">
    <property type="entry name" value="FGGY_C"/>
    <property type="match status" value="1"/>
</dbReference>
<comment type="similarity">
    <text evidence="1">Belongs to the FGGY kinase family.</text>
</comment>
<gene>
    <name evidence="6" type="ORF">PSALAMII_LOCUS8346</name>
</gene>
<dbReference type="OrthoDB" id="434at2759"/>
<organism evidence="6 7">
    <name type="scientific">Penicillium salamii</name>
    <dbReference type="NCBI Taxonomy" id="1612424"/>
    <lineage>
        <taxon>Eukaryota</taxon>
        <taxon>Fungi</taxon>
        <taxon>Dikarya</taxon>
        <taxon>Ascomycota</taxon>
        <taxon>Pezizomycotina</taxon>
        <taxon>Eurotiomycetes</taxon>
        <taxon>Eurotiomycetidae</taxon>
        <taxon>Eurotiales</taxon>
        <taxon>Aspergillaceae</taxon>
        <taxon>Penicillium</taxon>
    </lineage>
</organism>